<organism evidence="3 4">
    <name type="scientific">Artemisia annua</name>
    <name type="common">Sweet wormwood</name>
    <dbReference type="NCBI Taxonomy" id="35608"/>
    <lineage>
        <taxon>Eukaryota</taxon>
        <taxon>Viridiplantae</taxon>
        <taxon>Streptophyta</taxon>
        <taxon>Embryophyta</taxon>
        <taxon>Tracheophyta</taxon>
        <taxon>Spermatophyta</taxon>
        <taxon>Magnoliopsida</taxon>
        <taxon>eudicotyledons</taxon>
        <taxon>Gunneridae</taxon>
        <taxon>Pentapetalae</taxon>
        <taxon>asterids</taxon>
        <taxon>campanulids</taxon>
        <taxon>Asterales</taxon>
        <taxon>Asteraceae</taxon>
        <taxon>Asteroideae</taxon>
        <taxon>Anthemideae</taxon>
        <taxon>Artemisiinae</taxon>
        <taxon>Artemisia</taxon>
    </lineage>
</organism>
<accession>A0A2U1Q3H4</accession>
<gene>
    <name evidence="3" type="ORF">CTI12_AA078300</name>
</gene>
<dbReference type="OrthoDB" id="9970435at2759"/>
<evidence type="ECO:0000313" key="3">
    <source>
        <dbReference type="EMBL" id="PWA92574.1"/>
    </source>
</evidence>
<dbReference type="InterPro" id="IPR009769">
    <property type="entry name" value="EDR2_C"/>
</dbReference>
<evidence type="ECO:0000256" key="1">
    <source>
        <dbReference type="SAM" id="MobiDB-lite"/>
    </source>
</evidence>
<reference evidence="3 4" key="1">
    <citation type="journal article" date="2018" name="Mol. Plant">
        <title>The genome of Artemisia annua provides insight into the evolution of Asteraceae family and artemisinin biosynthesis.</title>
        <authorList>
            <person name="Shen Q."/>
            <person name="Zhang L."/>
            <person name="Liao Z."/>
            <person name="Wang S."/>
            <person name="Yan T."/>
            <person name="Shi P."/>
            <person name="Liu M."/>
            <person name="Fu X."/>
            <person name="Pan Q."/>
            <person name="Wang Y."/>
            <person name="Lv Z."/>
            <person name="Lu X."/>
            <person name="Zhang F."/>
            <person name="Jiang W."/>
            <person name="Ma Y."/>
            <person name="Chen M."/>
            <person name="Hao X."/>
            <person name="Li L."/>
            <person name="Tang Y."/>
            <person name="Lv G."/>
            <person name="Zhou Y."/>
            <person name="Sun X."/>
            <person name="Brodelius P.E."/>
            <person name="Rose J.K.C."/>
            <person name="Tang K."/>
        </authorList>
    </citation>
    <scope>NUCLEOTIDE SEQUENCE [LARGE SCALE GENOMIC DNA]</scope>
    <source>
        <strain evidence="4">cv. Huhao1</strain>
        <tissue evidence="3">Leaf</tissue>
    </source>
</reference>
<dbReference type="PANTHER" id="PTHR31558:SF3">
    <property type="entry name" value="CW14 PROTEIN"/>
    <property type="match status" value="1"/>
</dbReference>
<comment type="caution">
    <text evidence="3">The sequence shown here is derived from an EMBL/GenBank/DDBJ whole genome shotgun (WGS) entry which is preliminary data.</text>
</comment>
<name>A0A2U1Q3H4_ARTAN</name>
<dbReference type="PANTHER" id="PTHR31558">
    <property type="entry name" value="CW14 PROTEIN"/>
    <property type="match status" value="1"/>
</dbReference>
<dbReference type="EMBL" id="PKPP01000454">
    <property type="protein sequence ID" value="PWA92574.1"/>
    <property type="molecule type" value="Genomic_DNA"/>
</dbReference>
<feature type="region of interest" description="Disordered" evidence="1">
    <location>
        <begin position="73"/>
        <end position="114"/>
    </location>
</feature>
<feature type="compositionally biased region" description="Basic residues" evidence="1">
    <location>
        <begin position="18"/>
        <end position="28"/>
    </location>
</feature>
<sequence length="476" mass="53686">MGACLSSPDKCIKSSDKKKNKFRTRKNNNVKSRCSDQSTIVVTSGTAEEFWYDTAAVLESDCSDEDFHSALDDVSSLNGSDGASRPSFELRRSSVHPEDIDIQSKSNGPTNEGEPVYLDEISSTIDDNTGTESGLLDCGIIPSNCLPCLANTVPPVEKRRSLSSNSPPNTRKKFAHKLSFKLKDGNPSAIIWSSKNRLERPIAGSQVPFCPAEKKVLDSWSHVEPSIFKVRGKTYFRDKKKEHAPNYAAYYPFGVDVFLSQRKIDHIARFVKLPAVGPSSAELPPILVVNIQIPLYPTTLFQGEIDGEGMSFVLYFKLSDSYSKEISSQFQDNMRRILDDEIEKVKGFPLDTLVPFRERLKILGRVVNVDDLQLNAPERKIMNAYNEKPVLSRPQHEFYQGDNYLEIDLDMHKFSYISRKGFEAFQDRLKNCILDFGLTIQGNKQEELPEQILCCIRLNGIDNLNYHMLALNHDPV</sequence>
<dbReference type="Proteomes" id="UP000245207">
    <property type="component" value="Unassembled WGS sequence"/>
</dbReference>
<feature type="domain" description="Protein ENHANCED DISEASE RESISTANCE 2 C-terminal" evidence="2">
    <location>
        <begin position="220"/>
        <end position="462"/>
    </location>
</feature>
<keyword evidence="4" id="KW-1185">Reference proteome</keyword>
<feature type="region of interest" description="Disordered" evidence="1">
    <location>
        <begin position="1"/>
        <end position="29"/>
    </location>
</feature>
<dbReference type="STRING" id="35608.A0A2U1Q3H4"/>
<evidence type="ECO:0000313" key="4">
    <source>
        <dbReference type="Proteomes" id="UP000245207"/>
    </source>
</evidence>
<proteinExistence type="predicted"/>
<dbReference type="AlphaFoldDB" id="A0A2U1Q3H4"/>
<dbReference type="Pfam" id="PF07059">
    <property type="entry name" value="EDR2_C"/>
    <property type="match status" value="1"/>
</dbReference>
<evidence type="ECO:0000259" key="2">
    <source>
        <dbReference type="Pfam" id="PF07059"/>
    </source>
</evidence>
<protein>
    <recommendedName>
        <fullName evidence="2">Protein ENHANCED DISEASE RESISTANCE 2 C-terminal domain-containing protein</fullName>
    </recommendedName>
</protein>
<feature type="compositionally biased region" description="Basic and acidic residues" evidence="1">
    <location>
        <begin position="88"/>
        <end position="99"/>
    </location>
</feature>